<dbReference type="GO" id="GO:0070402">
    <property type="term" value="F:NADPH binding"/>
    <property type="evidence" value="ECO:0007669"/>
    <property type="project" value="TreeGrafter"/>
</dbReference>
<dbReference type="Pfam" id="PF00107">
    <property type="entry name" value="ADH_zinc_N"/>
    <property type="match status" value="1"/>
</dbReference>
<evidence type="ECO:0000256" key="1">
    <source>
        <dbReference type="ARBA" id="ARBA00022857"/>
    </source>
</evidence>
<dbReference type="PANTHER" id="PTHR48106">
    <property type="entry name" value="QUINONE OXIDOREDUCTASE PIG3-RELATED"/>
    <property type="match status" value="1"/>
</dbReference>
<evidence type="ECO:0000313" key="5">
    <source>
        <dbReference type="Proteomes" id="UP000032487"/>
    </source>
</evidence>
<gene>
    <name evidence="4" type="ORF">UF78_00200</name>
</gene>
<dbReference type="OrthoDB" id="9780520at2"/>
<dbReference type="SUPFAM" id="SSF51735">
    <property type="entry name" value="NAD(P)-binding Rossmann-fold domains"/>
    <property type="match status" value="1"/>
</dbReference>
<dbReference type="Pfam" id="PF08240">
    <property type="entry name" value="ADH_N"/>
    <property type="match status" value="1"/>
</dbReference>
<protein>
    <submittedName>
        <fullName evidence="4">NAD(P)H-quinone oxidoreductase</fullName>
    </submittedName>
</protein>
<sequence>MSEQTMRHVEHRPGGDAECLRLAEGAVPEPGPHDVLIRVAYAGINRPDVFQRSGSYPPPPDASPLLGLEVSGEIVALGNEVNGWKLGDQVCALTPGGGYAEYCVAPAEHCLPVPAGLSLLEAAALPETYFTVWSNVFERGALQPGESFLVHGGSSGIGLTAIQLAKQFGATVYTTVGSSEKAGACRRAGADRVINYHEEDFVDVLKQATDGDGVNVILDMVGGDYIPRNIKSLAVEGRLVQIAFLKGSRVELDTSPIMRKRLTFTGSTLRPRSREEKAAIAKALHDKVWPLLDQGHCHPVIHATFPLEQAAEAHRLMESSKHIGKIMLKVAP</sequence>
<dbReference type="GO" id="GO:0016651">
    <property type="term" value="F:oxidoreductase activity, acting on NAD(P)H"/>
    <property type="evidence" value="ECO:0007669"/>
    <property type="project" value="TreeGrafter"/>
</dbReference>
<dbReference type="InterPro" id="IPR011032">
    <property type="entry name" value="GroES-like_sf"/>
</dbReference>
<dbReference type="CDD" id="cd05276">
    <property type="entry name" value="p53_inducible_oxidoreductase"/>
    <property type="match status" value="1"/>
</dbReference>
<dbReference type="Proteomes" id="UP000032487">
    <property type="component" value="Unassembled WGS sequence"/>
</dbReference>
<dbReference type="RefSeq" id="WP_045159996.1">
    <property type="nucleotide sequence ID" value="NZ_JYHV01000001.1"/>
</dbReference>
<dbReference type="PATRIC" id="fig|316.101.peg.4099"/>
<dbReference type="AlphaFoldDB" id="A0A0D9AX53"/>
<dbReference type="Gene3D" id="3.40.50.720">
    <property type="entry name" value="NAD(P)-binding Rossmann-like Domain"/>
    <property type="match status" value="1"/>
</dbReference>
<keyword evidence="1" id="KW-0521">NADP</keyword>
<dbReference type="SUPFAM" id="SSF50129">
    <property type="entry name" value="GroES-like"/>
    <property type="match status" value="1"/>
</dbReference>
<dbReference type="PANTHER" id="PTHR48106:SF8">
    <property type="entry name" value="OS02G0805600 PROTEIN"/>
    <property type="match status" value="1"/>
</dbReference>
<comment type="caution">
    <text evidence="4">The sequence shown here is derived from an EMBL/GenBank/DDBJ whole genome shotgun (WGS) entry which is preliminary data.</text>
</comment>
<dbReference type="InterPro" id="IPR013154">
    <property type="entry name" value="ADH-like_N"/>
</dbReference>
<dbReference type="InterPro" id="IPR013149">
    <property type="entry name" value="ADH-like_C"/>
</dbReference>
<keyword evidence="2" id="KW-0560">Oxidoreductase</keyword>
<feature type="domain" description="Enoyl reductase (ER)" evidence="3">
    <location>
        <begin position="15"/>
        <end position="328"/>
    </location>
</feature>
<organism evidence="4 5">
    <name type="scientific">Stutzerimonas stutzeri</name>
    <name type="common">Pseudomonas stutzeri</name>
    <dbReference type="NCBI Taxonomy" id="316"/>
    <lineage>
        <taxon>Bacteria</taxon>
        <taxon>Pseudomonadati</taxon>
        <taxon>Pseudomonadota</taxon>
        <taxon>Gammaproteobacteria</taxon>
        <taxon>Pseudomonadales</taxon>
        <taxon>Pseudomonadaceae</taxon>
        <taxon>Stutzerimonas</taxon>
    </lineage>
</organism>
<dbReference type="InterPro" id="IPR036291">
    <property type="entry name" value="NAD(P)-bd_dom_sf"/>
</dbReference>
<reference evidence="4 5" key="1">
    <citation type="submission" date="2015-02" db="EMBL/GenBank/DDBJ databases">
        <title>Draft genome sequence of Pseudomonas stutzeri NT0128 isolated from wheat (Triticum turgidum) rhizosphere.</title>
        <authorList>
            <person name="Tovi N."/>
            <person name="Frenk S."/>
            <person name="Hadar Y."/>
            <person name="Minz D."/>
        </authorList>
    </citation>
    <scope>NUCLEOTIDE SEQUENCE [LARGE SCALE GENOMIC DNA]</scope>
    <source>
        <strain evidence="4 5">NT0128</strain>
    </source>
</reference>
<dbReference type="Gene3D" id="3.90.180.10">
    <property type="entry name" value="Medium-chain alcohol dehydrogenases, catalytic domain"/>
    <property type="match status" value="1"/>
</dbReference>
<dbReference type="EMBL" id="JYHV01000001">
    <property type="protein sequence ID" value="KJH85229.1"/>
    <property type="molecule type" value="Genomic_DNA"/>
</dbReference>
<evidence type="ECO:0000313" key="4">
    <source>
        <dbReference type="EMBL" id="KJH85229.1"/>
    </source>
</evidence>
<proteinExistence type="predicted"/>
<evidence type="ECO:0000259" key="3">
    <source>
        <dbReference type="SMART" id="SM00829"/>
    </source>
</evidence>
<dbReference type="InterPro" id="IPR014189">
    <property type="entry name" value="Quinone_OxRdtase_PIG3"/>
</dbReference>
<dbReference type="SMART" id="SM00829">
    <property type="entry name" value="PKS_ER"/>
    <property type="match status" value="1"/>
</dbReference>
<name>A0A0D9AX53_STUST</name>
<evidence type="ECO:0000256" key="2">
    <source>
        <dbReference type="ARBA" id="ARBA00023002"/>
    </source>
</evidence>
<accession>A0A0D9AX53</accession>
<dbReference type="NCBIfam" id="TIGR02824">
    <property type="entry name" value="quinone_pig3"/>
    <property type="match status" value="1"/>
</dbReference>
<dbReference type="InterPro" id="IPR020843">
    <property type="entry name" value="ER"/>
</dbReference>